<evidence type="ECO:0000256" key="3">
    <source>
        <dbReference type="ARBA" id="ARBA00022525"/>
    </source>
</evidence>
<dbReference type="InterPro" id="IPR003172">
    <property type="entry name" value="ML_dom"/>
</dbReference>
<evidence type="ECO:0000256" key="4">
    <source>
        <dbReference type="SAM" id="SignalP"/>
    </source>
</evidence>
<evidence type="ECO:0000256" key="1">
    <source>
        <dbReference type="ARBA" id="ARBA00004613"/>
    </source>
</evidence>
<proteinExistence type="inferred from homology"/>
<feature type="domain" description="MD-2-related lipid-recognition" evidence="5">
    <location>
        <begin position="20"/>
        <end position="146"/>
    </location>
</feature>
<protein>
    <submittedName>
        <fullName evidence="6">Putative niemann-pick type c2</fullName>
    </submittedName>
</protein>
<feature type="signal peptide" evidence="4">
    <location>
        <begin position="1"/>
        <end position="17"/>
    </location>
</feature>
<dbReference type="EMBL" id="GIIL01007411">
    <property type="protein sequence ID" value="NOV51137.1"/>
    <property type="molecule type" value="Transcribed_RNA"/>
</dbReference>
<sequence>MRALIVLALLAPFAVQATTFSKCENGAALPETVDVTGCDKLPCPLERGTTSLTDVKFTVPADSATLTPQVIAKVAGLNVPYPMPPELSNACDFLKEGSCPLKKGDKVVYNLKVPVLESYPPVSITFNLLIPNVKINEILIILNFITTKLMIIN</sequence>
<comment type="subcellular location">
    <subcellularLocation>
        <location evidence="1">Secreted</location>
    </subcellularLocation>
</comment>
<dbReference type="PANTHER" id="PTHR11306">
    <property type="entry name" value="NIEMANN PICK TYPE C2 PROTEIN NPC2-RELATED"/>
    <property type="match status" value="1"/>
</dbReference>
<organism evidence="6">
    <name type="scientific">Xenopsylla cheopis</name>
    <name type="common">Oriental rat flea</name>
    <name type="synonym">Pulex cheopis</name>
    <dbReference type="NCBI Taxonomy" id="163159"/>
    <lineage>
        <taxon>Eukaryota</taxon>
        <taxon>Metazoa</taxon>
        <taxon>Ecdysozoa</taxon>
        <taxon>Arthropoda</taxon>
        <taxon>Hexapoda</taxon>
        <taxon>Insecta</taxon>
        <taxon>Pterygota</taxon>
        <taxon>Neoptera</taxon>
        <taxon>Endopterygota</taxon>
        <taxon>Siphonaptera</taxon>
        <taxon>Pulicidae</taxon>
        <taxon>Xenopsyllinae</taxon>
        <taxon>Xenopsylla</taxon>
    </lineage>
</organism>
<feature type="chain" id="PRO_5026843181" evidence="4">
    <location>
        <begin position="18"/>
        <end position="153"/>
    </location>
</feature>
<dbReference type="InterPro" id="IPR039670">
    <property type="entry name" value="NPC2-like"/>
</dbReference>
<evidence type="ECO:0000259" key="5">
    <source>
        <dbReference type="SMART" id="SM00737"/>
    </source>
</evidence>
<dbReference type="FunFam" id="2.60.40.770:FF:000001">
    <property type="entry name" value="NPC intracellular cholesterol transporter 2"/>
    <property type="match status" value="1"/>
</dbReference>
<dbReference type="Gene3D" id="2.60.40.770">
    <property type="match status" value="1"/>
</dbReference>
<keyword evidence="3" id="KW-0964">Secreted</keyword>
<dbReference type="AlphaFoldDB" id="A0A6M2E2J9"/>
<dbReference type="GO" id="GO:0015918">
    <property type="term" value="P:sterol transport"/>
    <property type="evidence" value="ECO:0007669"/>
    <property type="project" value="InterPro"/>
</dbReference>
<dbReference type="GO" id="GO:0005576">
    <property type="term" value="C:extracellular region"/>
    <property type="evidence" value="ECO:0007669"/>
    <property type="project" value="UniProtKB-SubCell"/>
</dbReference>
<comment type="similarity">
    <text evidence="2">Belongs to the NPC2 family.</text>
</comment>
<evidence type="ECO:0000313" key="6">
    <source>
        <dbReference type="EMBL" id="NOV51137.1"/>
    </source>
</evidence>
<dbReference type="SMART" id="SM00737">
    <property type="entry name" value="ML"/>
    <property type="match status" value="1"/>
</dbReference>
<name>A0A6M2E2J9_XENCH</name>
<keyword evidence="4" id="KW-0732">Signal</keyword>
<dbReference type="GO" id="GO:0032934">
    <property type="term" value="F:sterol binding"/>
    <property type="evidence" value="ECO:0007669"/>
    <property type="project" value="InterPro"/>
</dbReference>
<reference evidence="6" key="1">
    <citation type="submission" date="2020-03" db="EMBL/GenBank/DDBJ databases">
        <title>Transcriptomic Profiling of the Digestive Tract of the Rat Flea, Xenopsylla cheopis, Following Blood Feeding and Infection with Yersinia pestis.</title>
        <authorList>
            <person name="Bland D.M."/>
            <person name="Martens C.A."/>
            <person name="Virtaneva K."/>
            <person name="Kanakabandi K."/>
            <person name="Long D."/>
            <person name="Rosenke R."/>
            <person name="Saturday G.A."/>
            <person name="Hoyt F.H."/>
            <person name="Bruno D.P."/>
            <person name="Ribeiro J.M.C."/>
            <person name="Hinnebusch J."/>
        </authorList>
    </citation>
    <scope>NUCLEOTIDE SEQUENCE</scope>
</reference>
<dbReference type="PANTHER" id="PTHR11306:SF36">
    <property type="entry name" value="NIEMANN-PICK TYPE C-2C-RELATED"/>
    <property type="match status" value="1"/>
</dbReference>
<accession>A0A6M2E2J9</accession>
<dbReference type="Pfam" id="PF02221">
    <property type="entry name" value="E1_DerP2_DerF2"/>
    <property type="match status" value="1"/>
</dbReference>
<dbReference type="SUPFAM" id="SSF81296">
    <property type="entry name" value="E set domains"/>
    <property type="match status" value="1"/>
</dbReference>
<evidence type="ECO:0000256" key="2">
    <source>
        <dbReference type="ARBA" id="ARBA00006370"/>
    </source>
</evidence>
<dbReference type="InterPro" id="IPR014756">
    <property type="entry name" value="Ig_E-set"/>
</dbReference>